<dbReference type="Pfam" id="PF13392">
    <property type="entry name" value="HNH_3"/>
    <property type="match status" value="1"/>
</dbReference>
<evidence type="ECO:0000259" key="2">
    <source>
        <dbReference type="Pfam" id="PF13392"/>
    </source>
</evidence>
<keyword evidence="3" id="KW-0540">Nuclease</keyword>
<keyword evidence="3" id="KW-0255">Endonuclease</keyword>
<keyword evidence="3" id="KW-0378">Hydrolase</keyword>
<feature type="domain" description="HTH psq-type" evidence="1">
    <location>
        <begin position="126"/>
        <end position="150"/>
    </location>
</feature>
<dbReference type="Pfam" id="PF05225">
    <property type="entry name" value="HTH_psq"/>
    <property type="match status" value="1"/>
</dbReference>
<dbReference type="RefSeq" id="WP_054079441.1">
    <property type="nucleotide sequence ID" value="NZ_CP067022.1"/>
</dbReference>
<evidence type="ECO:0000259" key="1">
    <source>
        <dbReference type="Pfam" id="PF05225"/>
    </source>
</evidence>
<keyword evidence="4" id="KW-1185">Reference proteome</keyword>
<dbReference type="SUPFAM" id="SSF54060">
    <property type="entry name" value="His-Me finger endonucleases"/>
    <property type="match status" value="1"/>
</dbReference>
<protein>
    <submittedName>
        <fullName evidence="3">HNH endonuclease</fullName>
    </submittedName>
</protein>
<dbReference type="InterPro" id="IPR007889">
    <property type="entry name" value="HTH_Psq"/>
</dbReference>
<accession>A0ABS1XFC9</accession>
<comment type="caution">
    <text evidence="3">The sequence shown here is derived from an EMBL/GenBank/DDBJ whole genome shotgun (WGS) entry which is preliminary data.</text>
</comment>
<dbReference type="InterPro" id="IPR044930">
    <property type="entry name" value="Homing_endonuclease_His-Me"/>
</dbReference>
<dbReference type="EMBL" id="JAEVFO010000035">
    <property type="protein sequence ID" value="MBM0140192.1"/>
    <property type="molecule type" value="Genomic_DNA"/>
</dbReference>
<evidence type="ECO:0000313" key="3">
    <source>
        <dbReference type="EMBL" id="MBM0140192.1"/>
    </source>
</evidence>
<dbReference type="Gene3D" id="3.90.75.10">
    <property type="entry name" value="Homing Intron 3 (I-ppo) Encoded Endonuclease, Chain A"/>
    <property type="match status" value="1"/>
</dbReference>
<dbReference type="Proteomes" id="UP000644195">
    <property type="component" value="Unassembled WGS sequence"/>
</dbReference>
<feature type="domain" description="HNH nuclease" evidence="2">
    <location>
        <begin position="42"/>
        <end position="86"/>
    </location>
</feature>
<dbReference type="InterPro" id="IPR044925">
    <property type="entry name" value="His-Me_finger_sf"/>
</dbReference>
<reference evidence="3 4" key="1">
    <citation type="submission" date="2020-12" db="EMBL/GenBank/DDBJ databases">
        <title>Genome of Pca MAFF 106156.</title>
        <authorList>
            <person name="Fujikawa T."/>
            <person name="Inoue Y."/>
        </authorList>
    </citation>
    <scope>NUCLEOTIDE SEQUENCE [LARGE SCALE GENOMIC DNA]</scope>
    <source>
        <strain evidence="3 4">MAFF 106156</strain>
    </source>
</reference>
<proteinExistence type="predicted"/>
<sequence length="168" mass="18812">MDANTFWASIEKNVAEGACWEWTKAKDRRGYGRLYFEGKTLLAHRLAFSLTNGALDPDICVCHRCDNTSCCNPAHLFLGTKAENHQDMMDKGRHPTITSPGYHPRGEKHNQAKLTDVQVREIVALYANGGISQRKLATTYGVSQRTITKIVLGIGWKSVLNHKADEVR</sequence>
<dbReference type="InterPro" id="IPR003615">
    <property type="entry name" value="HNH_nuc"/>
</dbReference>
<organism evidence="3 4">
    <name type="scientific">Pseudomonas cannabina pv. alisalensis</name>
    <dbReference type="NCBI Taxonomy" id="757414"/>
    <lineage>
        <taxon>Bacteria</taxon>
        <taxon>Pseudomonadati</taxon>
        <taxon>Pseudomonadota</taxon>
        <taxon>Gammaproteobacteria</taxon>
        <taxon>Pseudomonadales</taxon>
        <taxon>Pseudomonadaceae</taxon>
        <taxon>Pseudomonas</taxon>
    </lineage>
</organism>
<name>A0ABS1XFC9_PSEC1</name>
<gene>
    <name evidence="3" type="ORF">JHZ66_15430</name>
</gene>
<dbReference type="GO" id="GO:0004519">
    <property type="term" value="F:endonuclease activity"/>
    <property type="evidence" value="ECO:0007669"/>
    <property type="project" value="UniProtKB-KW"/>
</dbReference>
<dbReference type="GeneID" id="64466324"/>
<evidence type="ECO:0000313" key="4">
    <source>
        <dbReference type="Proteomes" id="UP000644195"/>
    </source>
</evidence>